<dbReference type="Pfam" id="PF07690">
    <property type="entry name" value="MFS_1"/>
    <property type="match status" value="1"/>
</dbReference>
<dbReference type="AlphaFoldDB" id="A0AA36MZ49"/>
<evidence type="ECO:0000313" key="10">
    <source>
        <dbReference type="EMBL" id="CAJ1392094.1"/>
    </source>
</evidence>
<evidence type="ECO:0000259" key="9">
    <source>
        <dbReference type="PROSITE" id="PS50850"/>
    </source>
</evidence>
<name>A0AA36MZ49_9DINO</name>
<dbReference type="InterPro" id="IPR050171">
    <property type="entry name" value="MFS_Transporters"/>
</dbReference>
<evidence type="ECO:0000256" key="3">
    <source>
        <dbReference type="ARBA" id="ARBA00022475"/>
    </source>
</evidence>
<feature type="transmembrane region" description="Helical" evidence="7">
    <location>
        <begin position="195"/>
        <end position="213"/>
    </location>
</feature>
<keyword evidence="11" id="KW-1185">Reference proteome</keyword>
<comment type="subcellular location">
    <subcellularLocation>
        <location evidence="1">Cell membrane</location>
        <topology evidence="1">Multi-pass membrane protein</topology>
    </subcellularLocation>
</comment>
<dbReference type="InterPro" id="IPR036259">
    <property type="entry name" value="MFS_trans_sf"/>
</dbReference>
<organism evidence="10 11">
    <name type="scientific">Effrenium voratum</name>
    <dbReference type="NCBI Taxonomy" id="2562239"/>
    <lineage>
        <taxon>Eukaryota</taxon>
        <taxon>Sar</taxon>
        <taxon>Alveolata</taxon>
        <taxon>Dinophyceae</taxon>
        <taxon>Suessiales</taxon>
        <taxon>Symbiodiniaceae</taxon>
        <taxon>Effrenium</taxon>
    </lineage>
</organism>
<dbReference type="Gene3D" id="1.20.1250.20">
    <property type="entry name" value="MFS general substrate transporter like domains"/>
    <property type="match status" value="1"/>
</dbReference>
<feature type="transmembrane region" description="Helical" evidence="7">
    <location>
        <begin position="327"/>
        <end position="352"/>
    </location>
</feature>
<dbReference type="Proteomes" id="UP001178507">
    <property type="component" value="Unassembled WGS sequence"/>
</dbReference>
<dbReference type="GO" id="GO:0005886">
    <property type="term" value="C:plasma membrane"/>
    <property type="evidence" value="ECO:0007669"/>
    <property type="project" value="UniProtKB-SubCell"/>
</dbReference>
<dbReference type="GO" id="GO:0022857">
    <property type="term" value="F:transmembrane transporter activity"/>
    <property type="evidence" value="ECO:0007669"/>
    <property type="project" value="InterPro"/>
</dbReference>
<feature type="transmembrane region" description="Helical" evidence="7">
    <location>
        <begin position="372"/>
        <end position="391"/>
    </location>
</feature>
<feature type="signal peptide" evidence="8">
    <location>
        <begin position="1"/>
        <end position="16"/>
    </location>
</feature>
<dbReference type="EMBL" id="CAUJNA010002258">
    <property type="protein sequence ID" value="CAJ1392094.1"/>
    <property type="molecule type" value="Genomic_DNA"/>
</dbReference>
<evidence type="ECO:0000256" key="1">
    <source>
        <dbReference type="ARBA" id="ARBA00004651"/>
    </source>
</evidence>
<dbReference type="SUPFAM" id="SSF103473">
    <property type="entry name" value="MFS general substrate transporter"/>
    <property type="match status" value="1"/>
</dbReference>
<sequence length="413" mass="44934">MLFRCIAVYCLTRAFADESCSSPEADIDTCIPEEETLLLQVGVKLNPAWNSSFDVAVNGNLTFSQLSLHRSVLTSGASFGPKTSAALFLLLSTTFGFLCLCGNAKPFITAPYSGFPDDEDESETVRQQSLVACYFVVFMDAFGFGVYAPFVPVLAKTFSLQAHDIATVLATFSLAQALNTPVLGYLSDRFGRRPVLLAALAAESLSYIILSVAESFTILLIGYIFAGAFCATIGVCNAYIASVSTEEDRPIRLAYSSGSIALGLMLGPVLGAALSHQGFAAAVRICAFLSMLNWTFVFSFMAESPHFLLRRQPKFDMGFRFDSLPRLAWPLFLGAFLGNAGIAAAESCGALYVMDSYFRGTRMTAVESTRFWAWNMFISGAVVIIITYWVFPSLMHRLKQQSTMLLGRACSGH</sequence>
<evidence type="ECO:0000256" key="4">
    <source>
        <dbReference type="ARBA" id="ARBA00022692"/>
    </source>
</evidence>
<keyword evidence="8" id="KW-0732">Signal</keyword>
<evidence type="ECO:0000256" key="6">
    <source>
        <dbReference type="ARBA" id="ARBA00023136"/>
    </source>
</evidence>
<keyword evidence="5 7" id="KW-1133">Transmembrane helix</keyword>
<feature type="transmembrane region" description="Helical" evidence="7">
    <location>
        <begin position="281"/>
        <end position="302"/>
    </location>
</feature>
<keyword evidence="6 7" id="KW-0472">Membrane</keyword>
<comment type="caution">
    <text evidence="10">The sequence shown here is derived from an EMBL/GenBank/DDBJ whole genome shotgun (WGS) entry which is preliminary data.</text>
</comment>
<evidence type="ECO:0000256" key="2">
    <source>
        <dbReference type="ARBA" id="ARBA00022448"/>
    </source>
</evidence>
<proteinExistence type="predicted"/>
<dbReference type="InterPro" id="IPR020846">
    <property type="entry name" value="MFS_dom"/>
</dbReference>
<evidence type="ECO:0000256" key="7">
    <source>
        <dbReference type="SAM" id="Phobius"/>
    </source>
</evidence>
<evidence type="ECO:0000256" key="8">
    <source>
        <dbReference type="SAM" id="SignalP"/>
    </source>
</evidence>
<dbReference type="PRINTS" id="PR01035">
    <property type="entry name" value="TCRTETA"/>
</dbReference>
<feature type="chain" id="PRO_5041334805" description="Major facilitator superfamily (MFS) profile domain-containing protein" evidence="8">
    <location>
        <begin position="17"/>
        <end position="413"/>
    </location>
</feature>
<protein>
    <recommendedName>
        <fullName evidence="9">Major facilitator superfamily (MFS) profile domain-containing protein</fullName>
    </recommendedName>
</protein>
<keyword evidence="3" id="KW-1003">Cell membrane</keyword>
<dbReference type="InterPro" id="IPR001958">
    <property type="entry name" value="Tet-R_TetA/multi-R_MdtG-like"/>
</dbReference>
<keyword evidence="4 7" id="KW-0812">Transmembrane</keyword>
<feature type="transmembrane region" description="Helical" evidence="7">
    <location>
        <begin position="253"/>
        <end position="275"/>
    </location>
</feature>
<dbReference type="PANTHER" id="PTHR23517">
    <property type="entry name" value="RESISTANCE PROTEIN MDTM, PUTATIVE-RELATED-RELATED"/>
    <property type="match status" value="1"/>
</dbReference>
<accession>A0AA36MZ49</accession>
<evidence type="ECO:0000313" key="11">
    <source>
        <dbReference type="Proteomes" id="UP001178507"/>
    </source>
</evidence>
<keyword evidence="2" id="KW-0813">Transport</keyword>
<feature type="transmembrane region" description="Helical" evidence="7">
    <location>
        <begin position="165"/>
        <end position="186"/>
    </location>
</feature>
<feature type="transmembrane region" description="Helical" evidence="7">
    <location>
        <begin position="129"/>
        <end position="150"/>
    </location>
</feature>
<evidence type="ECO:0000256" key="5">
    <source>
        <dbReference type="ARBA" id="ARBA00022989"/>
    </source>
</evidence>
<feature type="transmembrane region" description="Helical" evidence="7">
    <location>
        <begin position="219"/>
        <end position="241"/>
    </location>
</feature>
<dbReference type="PROSITE" id="PS50850">
    <property type="entry name" value="MFS"/>
    <property type="match status" value="1"/>
</dbReference>
<dbReference type="PROSITE" id="PS00216">
    <property type="entry name" value="SUGAR_TRANSPORT_1"/>
    <property type="match status" value="1"/>
</dbReference>
<dbReference type="InterPro" id="IPR005829">
    <property type="entry name" value="Sugar_transporter_CS"/>
</dbReference>
<dbReference type="InterPro" id="IPR011701">
    <property type="entry name" value="MFS"/>
</dbReference>
<feature type="domain" description="Major facilitator superfamily (MFS) profile" evidence="9">
    <location>
        <begin position="129"/>
        <end position="413"/>
    </location>
</feature>
<gene>
    <name evidence="10" type="ORF">EVOR1521_LOCUS17284</name>
</gene>
<reference evidence="10" key="1">
    <citation type="submission" date="2023-08" db="EMBL/GenBank/DDBJ databases">
        <authorList>
            <person name="Chen Y."/>
            <person name="Shah S."/>
            <person name="Dougan E. K."/>
            <person name="Thang M."/>
            <person name="Chan C."/>
        </authorList>
    </citation>
    <scope>NUCLEOTIDE SEQUENCE</scope>
</reference>